<dbReference type="InterPro" id="IPR048324">
    <property type="entry name" value="ZSWIM1-3_RNaseH-like"/>
</dbReference>
<proteinExistence type="predicted"/>
<dbReference type="EMBL" id="NBNE01017072">
    <property type="protein sequence ID" value="OWY92906.1"/>
    <property type="molecule type" value="Genomic_DNA"/>
</dbReference>
<dbReference type="OrthoDB" id="124569at2759"/>
<comment type="caution">
    <text evidence="2">The sequence shown here is derived from an EMBL/GenBank/DDBJ whole genome shotgun (WGS) entry which is preliminary data.</text>
</comment>
<reference evidence="3" key="1">
    <citation type="submission" date="2017-03" db="EMBL/GenBank/DDBJ databases">
        <title>Phytopthora megakarya and P. palmivora, two closely related causual agents of cacao black pod achieved similar genome size and gene model numbers by different mechanisms.</title>
        <authorList>
            <person name="Ali S."/>
            <person name="Shao J."/>
            <person name="Larry D.J."/>
            <person name="Kronmiller B."/>
            <person name="Shen D."/>
            <person name="Strem M.D."/>
            <person name="Melnick R.L."/>
            <person name="Guiltinan M.J."/>
            <person name="Tyler B.M."/>
            <person name="Meinhardt L.W."/>
            <person name="Bailey B.A."/>
        </authorList>
    </citation>
    <scope>NUCLEOTIDE SEQUENCE [LARGE SCALE GENOMIC DNA]</scope>
    <source>
        <strain evidence="3">zdho120</strain>
    </source>
</reference>
<dbReference type="Proteomes" id="UP000198211">
    <property type="component" value="Unassembled WGS sequence"/>
</dbReference>
<feature type="domain" description="ZSWIM1/3 RNaseH-like" evidence="1">
    <location>
        <begin position="12"/>
        <end position="85"/>
    </location>
</feature>
<dbReference type="Pfam" id="PF21056">
    <property type="entry name" value="ZSWIM1-3_RNaseH-like"/>
    <property type="match status" value="1"/>
</dbReference>
<gene>
    <name evidence="2" type="ORF">PHMEG_00037887</name>
</gene>
<keyword evidence="3" id="KW-1185">Reference proteome</keyword>
<evidence type="ECO:0000259" key="1">
    <source>
        <dbReference type="Pfam" id="PF21056"/>
    </source>
</evidence>
<dbReference type="AlphaFoldDB" id="A0A225UK24"/>
<sequence>MRRPAAFAALGPENAASVAESDASESGVISLASAHMWRVFSRFSELLMVDCSHKTNRYNYQLLTFMAMNEFGEGAVVHHSMIEANKDLNEIRVLEANFSDTRILICHFHVIKYLKEKRA</sequence>
<name>A0A225UK24_9STRA</name>
<protein>
    <recommendedName>
        <fullName evidence="1">ZSWIM1/3 RNaseH-like domain-containing protein</fullName>
    </recommendedName>
</protein>
<dbReference type="PANTHER" id="PTHR31569">
    <property type="entry name" value="SWIM-TYPE DOMAIN-CONTAINING PROTEIN"/>
    <property type="match status" value="1"/>
</dbReference>
<evidence type="ECO:0000313" key="2">
    <source>
        <dbReference type="EMBL" id="OWY92906.1"/>
    </source>
</evidence>
<dbReference type="InterPro" id="IPR052579">
    <property type="entry name" value="Zinc_finger_SWIM"/>
</dbReference>
<organism evidence="2 3">
    <name type="scientific">Phytophthora megakarya</name>
    <dbReference type="NCBI Taxonomy" id="4795"/>
    <lineage>
        <taxon>Eukaryota</taxon>
        <taxon>Sar</taxon>
        <taxon>Stramenopiles</taxon>
        <taxon>Oomycota</taxon>
        <taxon>Peronosporomycetes</taxon>
        <taxon>Peronosporales</taxon>
        <taxon>Peronosporaceae</taxon>
        <taxon>Phytophthora</taxon>
    </lineage>
</organism>
<accession>A0A225UK24</accession>
<evidence type="ECO:0000313" key="3">
    <source>
        <dbReference type="Proteomes" id="UP000198211"/>
    </source>
</evidence>
<dbReference type="PANTHER" id="PTHR31569:SF4">
    <property type="entry name" value="SWIM-TYPE DOMAIN-CONTAINING PROTEIN"/>
    <property type="match status" value="1"/>
</dbReference>